<proteinExistence type="predicted"/>
<dbReference type="Proteomes" id="UP001596107">
    <property type="component" value="Unassembled WGS sequence"/>
</dbReference>
<sequence length="105" mass="11814">MTKTAEHIRAEIAALEAELQKQEEAERKAALAGDAKRATALLTAMRTCMKEIERMFPGTFSGDKWEAIVPQAWPRDTSFKRAADLSETEVHDARERGKKAVEEVR</sequence>
<dbReference type="RefSeq" id="WP_223019797.1">
    <property type="nucleotide sequence ID" value="NZ_CP078143.1"/>
</dbReference>
<keyword evidence="1" id="KW-0175">Coiled coil</keyword>
<accession>A0ABW0T5Z4</accession>
<comment type="caution">
    <text evidence="3">The sequence shown here is derived from an EMBL/GenBank/DDBJ whole genome shotgun (WGS) entry which is preliminary data.</text>
</comment>
<feature type="coiled-coil region" evidence="1">
    <location>
        <begin position="5"/>
        <end position="32"/>
    </location>
</feature>
<feature type="region of interest" description="Disordered" evidence="2">
    <location>
        <begin position="84"/>
        <end position="105"/>
    </location>
</feature>
<name>A0ABW0T5Z4_9HYPH</name>
<evidence type="ECO:0000256" key="2">
    <source>
        <dbReference type="SAM" id="MobiDB-lite"/>
    </source>
</evidence>
<evidence type="ECO:0000313" key="4">
    <source>
        <dbReference type="Proteomes" id="UP001596107"/>
    </source>
</evidence>
<evidence type="ECO:0000256" key="1">
    <source>
        <dbReference type="SAM" id="Coils"/>
    </source>
</evidence>
<gene>
    <name evidence="3" type="ORF">ACFPOD_04740</name>
</gene>
<keyword evidence="4" id="KW-1185">Reference proteome</keyword>
<reference evidence="4" key="1">
    <citation type="journal article" date="2019" name="Int. J. Syst. Evol. Microbiol.">
        <title>The Global Catalogue of Microorganisms (GCM) 10K type strain sequencing project: providing services to taxonomists for standard genome sequencing and annotation.</title>
        <authorList>
            <consortium name="The Broad Institute Genomics Platform"/>
            <consortium name="The Broad Institute Genome Sequencing Center for Infectious Disease"/>
            <person name="Wu L."/>
            <person name="Ma J."/>
        </authorList>
    </citation>
    <scope>NUCLEOTIDE SEQUENCE [LARGE SCALE GENOMIC DNA]</scope>
    <source>
        <strain evidence="4">JCM 3366</strain>
    </source>
</reference>
<dbReference type="EMBL" id="JBHSNB010000001">
    <property type="protein sequence ID" value="MFC5584408.1"/>
    <property type="molecule type" value="Genomic_DNA"/>
</dbReference>
<evidence type="ECO:0000313" key="3">
    <source>
        <dbReference type="EMBL" id="MFC5584408.1"/>
    </source>
</evidence>
<protein>
    <submittedName>
        <fullName evidence="3">Uncharacterized protein</fullName>
    </submittedName>
</protein>
<organism evidence="3 4">
    <name type="scientific">Nitratireductor kimnyeongensis</name>
    <dbReference type="NCBI Taxonomy" id="430679"/>
    <lineage>
        <taxon>Bacteria</taxon>
        <taxon>Pseudomonadati</taxon>
        <taxon>Pseudomonadota</taxon>
        <taxon>Alphaproteobacteria</taxon>
        <taxon>Hyphomicrobiales</taxon>
        <taxon>Phyllobacteriaceae</taxon>
        <taxon>Nitratireductor</taxon>
    </lineage>
</organism>